<sequence>MGPAPHSAPSPLCFEDVAVCFTDKEWALLDPDQRALHKDVMEENWGIVASLGKPPCGIVLSARKFKTYLYWGKAALAPTASPTGSCDAFALLLDLGVWLLWAFAGDGGIPPPPAKAHGSSTLFKGCAAPAGFSTM</sequence>
<dbReference type="InterPro" id="IPR050169">
    <property type="entry name" value="Krueppel_C2H2_ZnF"/>
</dbReference>
<dbReference type="InterPro" id="IPR001909">
    <property type="entry name" value="KRAB"/>
</dbReference>
<dbReference type="AlphaFoldDB" id="A0A670HV25"/>
<dbReference type="Gene3D" id="6.10.140.140">
    <property type="match status" value="1"/>
</dbReference>
<protein>
    <recommendedName>
        <fullName evidence="1">KRAB domain-containing protein</fullName>
    </recommendedName>
</protein>
<reference evidence="2 3" key="1">
    <citation type="journal article" date="2019" name="Proc. Natl. Acad. Sci. U.S.A.">
        <title>Regulatory changes in pterin and carotenoid genes underlie balanced color polymorphisms in the wall lizard.</title>
        <authorList>
            <person name="Andrade P."/>
            <person name="Pinho C."/>
            <person name="Perez I de Lanuza G."/>
            <person name="Afonso S."/>
            <person name="Brejcha J."/>
            <person name="Rubin C.J."/>
            <person name="Wallerman O."/>
            <person name="Pereira P."/>
            <person name="Sabatino S.J."/>
            <person name="Bellati A."/>
            <person name="Pellitteri-Rosa D."/>
            <person name="Bosakova Z."/>
            <person name="Bunikis I."/>
            <person name="Carretero M.A."/>
            <person name="Feiner N."/>
            <person name="Marsik P."/>
            <person name="Pauperio F."/>
            <person name="Salvi D."/>
            <person name="Soler L."/>
            <person name="While G.M."/>
            <person name="Uller T."/>
            <person name="Font E."/>
            <person name="Andersson L."/>
            <person name="Carneiro M."/>
        </authorList>
    </citation>
    <scope>NUCLEOTIDE SEQUENCE</scope>
</reference>
<keyword evidence="3" id="KW-1185">Reference proteome</keyword>
<dbReference type="GO" id="GO:0006355">
    <property type="term" value="P:regulation of DNA-templated transcription"/>
    <property type="evidence" value="ECO:0007669"/>
    <property type="project" value="InterPro"/>
</dbReference>
<dbReference type="Proteomes" id="UP000472272">
    <property type="component" value="Chromosome 4"/>
</dbReference>
<dbReference type="Ensembl" id="ENSPMRT00000003853.1">
    <property type="protein sequence ID" value="ENSPMRP00000003594.1"/>
    <property type="gene ID" value="ENSPMRG00000002512.1"/>
</dbReference>
<dbReference type="InterPro" id="IPR036051">
    <property type="entry name" value="KRAB_dom_sf"/>
</dbReference>
<dbReference type="PANTHER" id="PTHR23232:SF142">
    <property type="entry name" value="GASTRULA ZINC FINGER PROTEIN XLCGF57.1-LIKE-RELATED"/>
    <property type="match status" value="1"/>
</dbReference>
<reference evidence="2" key="3">
    <citation type="submission" date="2025-09" db="UniProtKB">
        <authorList>
            <consortium name="Ensembl"/>
        </authorList>
    </citation>
    <scope>IDENTIFICATION</scope>
</reference>
<name>A0A670HV25_PODMU</name>
<reference evidence="2" key="2">
    <citation type="submission" date="2025-08" db="UniProtKB">
        <authorList>
            <consortium name="Ensembl"/>
        </authorList>
    </citation>
    <scope>IDENTIFICATION</scope>
</reference>
<dbReference type="Pfam" id="PF01352">
    <property type="entry name" value="KRAB"/>
    <property type="match status" value="1"/>
</dbReference>
<dbReference type="PANTHER" id="PTHR23232">
    <property type="entry name" value="KRAB DOMAIN C2H2 ZINC FINGER"/>
    <property type="match status" value="1"/>
</dbReference>
<evidence type="ECO:0000313" key="3">
    <source>
        <dbReference type="Proteomes" id="UP000472272"/>
    </source>
</evidence>
<organism evidence="2 3">
    <name type="scientific">Podarcis muralis</name>
    <name type="common">Wall lizard</name>
    <name type="synonym">Lacerta muralis</name>
    <dbReference type="NCBI Taxonomy" id="64176"/>
    <lineage>
        <taxon>Eukaryota</taxon>
        <taxon>Metazoa</taxon>
        <taxon>Chordata</taxon>
        <taxon>Craniata</taxon>
        <taxon>Vertebrata</taxon>
        <taxon>Euteleostomi</taxon>
        <taxon>Lepidosauria</taxon>
        <taxon>Squamata</taxon>
        <taxon>Bifurcata</taxon>
        <taxon>Unidentata</taxon>
        <taxon>Episquamata</taxon>
        <taxon>Laterata</taxon>
        <taxon>Lacertibaenia</taxon>
        <taxon>Lacertidae</taxon>
        <taxon>Podarcis</taxon>
    </lineage>
</organism>
<proteinExistence type="predicted"/>
<dbReference type="GeneTree" id="ENSGT00990000208969"/>
<feature type="domain" description="KRAB" evidence="1">
    <location>
        <begin position="12"/>
        <end position="88"/>
    </location>
</feature>
<dbReference type="SUPFAM" id="SSF109640">
    <property type="entry name" value="KRAB domain (Kruppel-associated box)"/>
    <property type="match status" value="1"/>
</dbReference>
<dbReference type="CDD" id="cd07765">
    <property type="entry name" value="KRAB_A-box"/>
    <property type="match status" value="1"/>
</dbReference>
<dbReference type="SMART" id="SM00349">
    <property type="entry name" value="KRAB"/>
    <property type="match status" value="1"/>
</dbReference>
<accession>A0A670HV25</accession>
<evidence type="ECO:0000259" key="1">
    <source>
        <dbReference type="PROSITE" id="PS50805"/>
    </source>
</evidence>
<dbReference type="PROSITE" id="PS50805">
    <property type="entry name" value="KRAB"/>
    <property type="match status" value="1"/>
</dbReference>
<evidence type="ECO:0000313" key="2">
    <source>
        <dbReference type="Ensembl" id="ENSPMRP00000003594.1"/>
    </source>
</evidence>